<dbReference type="PROSITE" id="PS50878">
    <property type="entry name" value="RT_POL"/>
    <property type="match status" value="1"/>
</dbReference>
<dbReference type="PANTHER" id="PTHR31635">
    <property type="entry name" value="REVERSE TRANSCRIPTASE DOMAIN-CONTAINING PROTEIN-RELATED"/>
    <property type="match status" value="1"/>
</dbReference>
<reference evidence="2" key="2">
    <citation type="submission" date="2025-08" db="UniProtKB">
        <authorList>
            <consortium name="Ensembl"/>
        </authorList>
    </citation>
    <scope>IDENTIFICATION</scope>
</reference>
<dbReference type="PANTHER" id="PTHR31635:SF196">
    <property type="entry name" value="REVERSE TRANSCRIPTASE DOMAIN-CONTAINING PROTEIN-RELATED"/>
    <property type="match status" value="1"/>
</dbReference>
<protein>
    <recommendedName>
        <fullName evidence="1">Reverse transcriptase domain-containing protein</fullName>
    </recommendedName>
</protein>
<dbReference type="Proteomes" id="UP000472272">
    <property type="component" value="Chromosome 14"/>
</dbReference>
<evidence type="ECO:0000313" key="2">
    <source>
        <dbReference type="Ensembl" id="ENSPMRP00000036166.1"/>
    </source>
</evidence>
<sequence>MVLEVITNKIRETQEIRGIRIGVKEYKLKAYADDLVISLEEPIKGVDKVLELLEEFGKLSGFKLNKVKTKMLTKNLAEDLRNQLEQQTGIKVVKKVKYLGIWVTTKNINLVEDNYNRTWREIKKDFDSWSRLKLSWEGRMAAIKMSILPRLLFLFQNIPVIRGTTMFKEWQRTLSRFIWQGKRARIKFKLLTDRRERGGFSVPNLQLYYEASCWIKDWIVLEKLDLLDLEGFDARFGWHAYLWQDKERVHKGFSNHIVRGALLEVWNRTKRLLEKNTPWWLSPVNILTIKKLNMESQRWTYEDLLIKSDKGWRIRPYEELKDKLTGWLQFHQINALWNEHKKIGMNEKKSKYQVEILEGNSKLLSKMYNQLQWYPARRTPRKTENPQDERVFCFGGASQDEFPYGLASQDESP</sequence>
<dbReference type="AlphaFoldDB" id="A0A670KGP7"/>
<evidence type="ECO:0000313" key="3">
    <source>
        <dbReference type="Proteomes" id="UP000472272"/>
    </source>
</evidence>
<dbReference type="Pfam" id="PF00078">
    <property type="entry name" value="RVT_1"/>
    <property type="match status" value="1"/>
</dbReference>
<accession>A0A670KGP7</accession>
<proteinExistence type="predicted"/>
<dbReference type="GeneTree" id="ENSGT01150000286916"/>
<organism evidence="2 3">
    <name type="scientific">Podarcis muralis</name>
    <name type="common">Wall lizard</name>
    <name type="synonym">Lacerta muralis</name>
    <dbReference type="NCBI Taxonomy" id="64176"/>
    <lineage>
        <taxon>Eukaryota</taxon>
        <taxon>Metazoa</taxon>
        <taxon>Chordata</taxon>
        <taxon>Craniata</taxon>
        <taxon>Vertebrata</taxon>
        <taxon>Euteleostomi</taxon>
        <taxon>Lepidosauria</taxon>
        <taxon>Squamata</taxon>
        <taxon>Bifurcata</taxon>
        <taxon>Unidentata</taxon>
        <taxon>Episquamata</taxon>
        <taxon>Laterata</taxon>
        <taxon>Lacertibaenia</taxon>
        <taxon>Lacertidae</taxon>
        <taxon>Podarcis</taxon>
    </lineage>
</organism>
<name>A0A670KGP7_PODMU</name>
<feature type="domain" description="Reverse transcriptase" evidence="1">
    <location>
        <begin position="1"/>
        <end position="103"/>
    </location>
</feature>
<reference evidence="2 3" key="1">
    <citation type="journal article" date="2019" name="Proc. Natl. Acad. Sci. U.S.A.">
        <title>Regulatory changes in pterin and carotenoid genes underlie balanced color polymorphisms in the wall lizard.</title>
        <authorList>
            <person name="Andrade P."/>
            <person name="Pinho C."/>
            <person name="Perez I de Lanuza G."/>
            <person name="Afonso S."/>
            <person name="Brejcha J."/>
            <person name="Rubin C.J."/>
            <person name="Wallerman O."/>
            <person name="Pereira P."/>
            <person name="Sabatino S.J."/>
            <person name="Bellati A."/>
            <person name="Pellitteri-Rosa D."/>
            <person name="Bosakova Z."/>
            <person name="Bunikis I."/>
            <person name="Carretero M.A."/>
            <person name="Feiner N."/>
            <person name="Marsik P."/>
            <person name="Pauperio F."/>
            <person name="Salvi D."/>
            <person name="Soler L."/>
            <person name="While G.M."/>
            <person name="Uller T."/>
            <person name="Font E."/>
            <person name="Andersson L."/>
            <person name="Carneiro M."/>
        </authorList>
    </citation>
    <scope>NUCLEOTIDE SEQUENCE</scope>
</reference>
<keyword evidence="3" id="KW-1185">Reference proteome</keyword>
<dbReference type="InterPro" id="IPR000477">
    <property type="entry name" value="RT_dom"/>
</dbReference>
<evidence type="ECO:0000259" key="1">
    <source>
        <dbReference type="PROSITE" id="PS50878"/>
    </source>
</evidence>
<reference evidence="2" key="3">
    <citation type="submission" date="2025-09" db="UniProtKB">
        <authorList>
            <consortium name="Ensembl"/>
        </authorList>
    </citation>
    <scope>IDENTIFICATION</scope>
</reference>
<dbReference type="Ensembl" id="ENSPMRT00000038328.1">
    <property type="protein sequence ID" value="ENSPMRP00000036166.1"/>
    <property type="gene ID" value="ENSPMRG00000023375.1"/>
</dbReference>